<gene>
    <name evidence="2" type="ORF">HF086_001151</name>
</gene>
<accession>A0A922M1D0</accession>
<feature type="region of interest" description="Disordered" evidence="1">
    <location>
        <begin position="1"/>
        <end position="112"/>
    </location>
</feature>
<evidence type="ECO:0000256" key="1">
    <source>
        <dbReference type="SAM" id="MobiDB-lite"/>
    </source>
</evidence>
<dbReference type="PRINTS" id="PR01217">
    <property type="entry name" value="PRICHEXTENSN"/>
</dbReference>
<organism evidence="2 3">
    <name type="scientific">Spodoptera exigua</name>
    <name type="common">Beet armyworm</name>
    <name type="synonym">Noctua fulgens</name>
    <dbReference type="NCBI Taxonomy" id="7107"/>
    <lineage>
        <taxon>Eukaryota</taxon>
        <taxon>Metazoa</taxon>
        <taxon>Ecdysozoa</taxon>
        <taxon>Arthropoda</taxon>
        <taxon>Hexapoda</taxon>
        <taxon>Insecta</taxon>
        <taxon>Pterygota</taxon>
        <taxon>Neoptera</taxon>
        <taxon>Endopterygota</taxon>
        <taxon>Lepidoptera</taxon>
        <taxon>Glossata</taxon>
        <taxon>Ditrysia</taxon>
        <taxon>Noctuoidea</taxon>
        <taxon>Noctuidae</taxon>
        <taxon>Amphipyrinae</taxon>
        <taxon>Spodoptera</taxon>
    </lineage>
</organism>
<feature type="compositionally biased region" description="Low complexity" evidence="1">
    <location>
        <begin position="70"/>
        <end position="98"/>
    </location>
</feature>
<feature type="compositionally biased region" description="Low complexity" evidence="1">
    <location>
        <begin position="14"/>
        <end position="37"/>
    </location>
</feature>
<dbReference type="Proteomes" id="UP000814243">
    <property type="component" value="Unassembled WGS sequence"/>
</dbReference>
<evidence type="ECO:0000313" key="2">
    <source>
        <dbReference type="EMBL" id="KAH9628544.1"/>
    </source>
</evidence>
<dbReference type="AlphaFoldDB" id="A0A922M1D0"/>
<feature type="compositionally biased region" description="Pro residues" evidence="1">
    <location>
        <begin position="1"/>
        <end position="13"/>
    </location>
</feature>
<sequence>MCLPPLAPAPARAPAPAATRAPAPSRAPAPTRALAPAQRTSPTLVPTRAPAPHRTPSPVPLPTSSDRLLPAPISTPSPTSAQASPSPRPTTSPSWSAAHHTREPRELSTSIPLQWPGTGPCYWGAGGAALSPAECATYSQLARVNPEAAHWYLVGALGRALAAPSPAPCAPSLLGPPPGFGA</sequence>
<evidence type="ECO:0000313" key="3">
    <source>
        <dbReference type="Proteomes" id="UP000814243"/>
    </source>
</evidence>
<name>A0A922M1D0_SPOEX</name>
<protein>
    <submittedName>
        <fullName evidence="2">Uncharacterized protein</fullName>
    </submittedName>
</protein>
<comment type="caution">
    <text evidence="2">The sequence shown here is derived from an EMBL/GenBank/DDBJ whole genome shotgun (WGS) entry which is preliminary data.</text>
</comment>
<dbReference type="EMBL" id="JACEFF010000907">
    <property type="protein sequence ID" value="KAH9628544.1"/>
    <property type="molecule type" value="Genomic_DNA"/>
</dbReference>
<proteinExistence type="predicted"/>
<reference evidence="2" key="1">
    <citation type="journal article" date="2021" name="G3 (Bethesda)">
        <title>Genome and transcriptome analysis of the beet armyworm Spodoptera exigua reveals targets for pest control. .</title>
        <authorList>
            <person name="Simon S."/>
            <person name="Breeschoten T."/>
            <person name="Jansen H.J."/>
            <person name="Dirks R.P."/>
            <person name="Schranz M.E."/>
            <person name="Ros V.I.D."/>
        </authorList>
    </citation>
    <scope>NUCLEOTIDE SEQUENCE</scope>
    <source>
        <strain evidence="2">TB_SE_WUR_2020</strain>
    </source>
</reference>